<accession>L0DZS4</accession>
<evidence type="ECO:0000313" key="3">
    <source>
        <dbReference type="Proteomes" id="UP000010809"/>
    </source>
</evidence>
<evidence type="ECO:0000256" key="1">
    <source>
        <dbReference type="SAM" id="MobiDB-lite"/>
    </source>
</evidence>
<protein>
    <submittedName>
        <fullName evidence="2">Uncharacterized protein</fullName>
    </submittedName>
</protein>
<dbReference type="AlphaFoldDB" id="L0DZS4"/>
<dbReference type="KEGG" id="tni:TVNIR_2916"/>
<dbReference type="HOGENOM" id="CLU_3206423_0_0_6"/>
<dbReference type="PATRIC" id="fig|1255043.3.peg.2942"/>
<name>L0DZS4_THIND</name>
<reference evidence="2" key="1">
    <citation type="submission" date="2015-12" db="EMBL/GenBank/DDBJ databases">
        <authorList>
            <person name="Tikhonova T.V."/>
            <person name="Pavlov A.R."/>
            <person name="Beletsky A.V."/>
            <person name="Mardanov A.V."/>
            <person name="Sorokin D.Y."/>
            <person name="Ravin N.V."/>
            <person name="Popov V.O."/>
        </authorList>
    </citation>
    <scope>NUCLEOTIDE SEQUENCE</scope>
    <source>
        <strain evidence="2">DSM 14787</strain>
    </source>
</reference>
<dbReference type="STRING" id="1255043.TVNIR_2916"/>
<feature type="region of interest" description="Disordered" evidence="1">
    <location>
        <begin position="1"/>
        <end position="45"/>
    </location>
</feature>
<organism evidence="2 3">
    <name type="scientific">Thioalkalivibrio nitratireducens (strain DSM 14787 / UNIQEM 213 / ALEN2)</name>
    <dbReference type="NCBI Taxonomy" id="1255043"/>
    <lineage>
        <taxon>Bacteria</taxon>
        <taxon>Pseudomonadati</taxon>
        <taxon>Pseudomonadota</taxon>
        <taxon>Gammaproteobacteria</taxon>
        <taxon>Chromatiales</taxon>
        <taxon>Ectothiorhodospiraceae</taxon>
        <taxon>Thioalkalivibrio</taxon>
    </lineage>
</organism>
<keyword evidence="3" id="KW-1185">Reference proteome</keyword>
<sequence length="45" mass="4810">MPTGLGNGRGKAVSKSPRVSWPPPRGRLTQAWRPGRRNPVATGSD</sequence>
<dbReference type="EMBL" id="CP003989">
    <property type="protein sequence ID" value="AGA34553.1"/>
    <property type="molecule type" value="Genomic_DNA"/>
</dbReference>
<gene>
    <name evidence="2" type="ordered locus">TVNIR_2916</name>
</gene>
<evidence type="ECO:0000313" key="2">
    <source>
        <dbReference type="EMBL" id="AGA34553.1"/>
    </source>
</evidence>
<proteinExistence type="predicted"/>
<dbReference type="Proteomes" id="UP000010809">
    <property type="component" value="Chromosome"/>
</dbReference>